<reference evidence="2" key="1">
    <citation type="journal article" date="2022" name="Front. Genet.">
        <title>Chromosome-Scale Assembly of the Dendrobium nobile Genome Provides Insights Into the Molecular Mechanism of the Biosynthesis of the Medicinal Active Ingredient of Dendrobium.</title>
        <authorList>
            <person name="Xu Q."/>
            <person name="Niu S.-C."/>
            <person name="Li K.-L."/>
            <person name="Zheng P.-J."/>
            <person name="Zhang X.-J."/>
            <person name="Jia Y."/>
            <person name="Liu Y."/>
            <person name="Niu Y.-X."/>
            <person name="Yu L.-H."/>
            <person name="Chen D.-F."/>
            <person name="Zhang G.-Q."/>
        </authorList>
    </citation>
    <scope>NUCLEOTIDE SEQUENCE</scope>
    <source>
        <tissue evidence="2">Leaf</tissue>
    </source>
</reference>
<evidence type="ECO:0000313" key="3">
    <source>
        <dbReference type="Proteomes" id="UP000829196"/>
    </source>
</evidence>
<organism evidence="2 3">
    <name type="scientific">Dendrobium nobile</name>
    <name type="common">Orchid</name>
    <dbReference type="NCBI Taxonomy" id="94219"/>
    <lineage>
        <taxon>Eukaryota</taxon>
        <taxon>Viridiplantae</taxon>
        <taxon>Streptophyta</taxon>
        <taxon>Embryophyta</taxon>
        <taxon>Tracheophyta</taxon>
        <taxon>Spermatophyta</taxon>
        <taxon>Magnoliopsida</taxon>
        <taxon>Liliopsida</taxon>
        <taxon>Asparagales</taxon>
        <taxon>Orchidaceae</taxon>
        <taxon>Epidendroideae</taxon>
        <taxon>Malaxideae</taxon>
        <taxon>Dendrobiinae</taxon>
        <taxon>Dendrobium</taxon>
    </lineage>
</organism>
<accession>A0A8T3BCE8</accession>
<dbReference type="AlphaFoldDB" id="A0A8T3BCE8"/>
<comment type="caution">
    <text evidence="2">The sequence shown here is derived from an EMBL/GenBank/DDBJ whole genome shotgun (WGS) entry which is preliminary data.</text>
</comment>
<evidence type="ECO:0000256" key="1">
    <source>
        <dbReference type="SAM" id="MobiDB-lite"/>
    </source>
</evidence>
<feature type="region of interest" description="Disordered" evidence="1">
    <location>
        <begin position="1"/>
        <end position="60"/>
    </location>
</feature>
<feature type="compositionally biased region" description="Low complexity" evidence="1">
    <location>
        <begin position="38"/>
        <end position="50"/>
    </location>
</feature>
<protein>
    <submittedName>
        <fullName evidence="2">Uncharacterized protein</fullName>
    </submittedName>
</protein>
<name>A0A8T3BCE8_DENNO</name>
<sequence length="60" mass="6582">MPGWRKKMKAQNLHGFLLSRRTPDTEERSRRGKAIADAASSPPSTPASTSNSYHSWPATG</sequence>
<evidence type="ECO:0000313" key="2">
    <source>
        <dbReference type="EMBL" id="KAI0509977.1"/>
    </source>
</evidence>
<gene>
    <name evidence="2" type="ORF">KFK09_010577</name>
</gene>
<keyword evidence="3" id="KW-1185">Reference proteome</keyword>
<dbReference type="Proteomes" id="UP000829196">
    <property type="component" value="Unassembled WGS sequence"/>
</dbReference>
<dbReference type="EMBL" id="JAGYWB010000009">
    <property type="protein sequence ID" value="KAI0509977.1"/>
    <property type="molecule type" value="Genomic_DNA"/>
</dbReference>
<proteinExistence type="predicted"/>